<dbReference type="Gene3D" id="2.60.40.420">
    <property type="entry name" value="Cupredoxins - blue copper proteins"/>
    <property type="match status" value="3"/>
</dbReference>
<dbReference type="InterPro" id="IPR001117">
    <property type="entry name" value="Cu-oxidase_2nd"/>
</dbReference>
<dbReference type="InterPro" id="IPR045087">
    <property type="entry name" value="Cu-oxidase_fam"/>
</dbReference>
<dbReference type="CDD" id="cd13901">
    <property type="entry name" value="CuRO_3_MaLCC_like"/>
    <property type="match status" value="1"/>
</dbReference>
<dbReference type="InterPro" id="IPR008972">
    <property type="entry name" value="Cupredoxin"/>
</dbReference>
<proteinExistence type="inferred from homology"/>
<dbReference type="FunFam" id="2.60.40.420:FF:000038">
    <property type="entry name" value="Extracellular dihydrogeodin oxidase/laccase"/>
    <property type="match status" value="1"/>
</dbReference>
<organism evidence="11 12">
    <name type="scientific">Ophiostoma piceae (strain UAMH 11346)</name>
    <name type="common">Sap stain fungus</name>
    <dbReference type="NCBI Taxonomy" id="1262450"/>
    <lineage>
        <taxon>Eukaryota</taxon>
        <taxon>Fungi</taxon>
        <taxon>Dikarya</taxon>
        <taxon>Ascomycota</taxon>
        <taxon>Pezizomycotina</taxon>
        <taxon>Sordariomycetes</taxon>
        <taxon>Sordariomycetidae</taxon>
        <taxon>Ophiostomatales</taxon>
        <taxon>Ophiostomataceae</taxon>
        <taxon>Ophiostoma</taxon>
    </lineage>
</organism>
<gene>
    <name evidence="11" type="ORF">F503_01331</name>
</gene>
<evidence type="ECO:0000259" key="10">
    <source>
        <dbReference type="Pfam" id="PF07732"/>
    </source>
</evidence>
<name>S3BV04_OPHP1</name>
<keyword evidence="5" id="KW-0186">Copper</keyword>
<sequence>MHFRSLLASAALLGSASAFPHIWNSPSKAVEAKSVSPELEAHKSVHKRCTNSADDRSCWGDYDISTNYYDESPDTGVTREFWWDITNTTASPDGIERIILAINGTVPGPTIYADWGDIIVVHVTNSLANNGSSIHFHGIRQNYTNQNDGVPSVTQCPIAPGESYTYTWKATQYGSSWYHSHYYVQAWDGVFGGIQINGPATANYDVDLGTMMLNDWMHETADAMLIRAETSGPPTLNGGLLNGTNTYTDSTTGTTTGSRYETTFVAGQRYRLRLVNAAADTQFKFSIDNHTLEVIAADFVPINPYAAESVSISMGQRYDVIVTANATTTSTTDFWMRAVMVQACSDNDSPNNLLGIVRYDSTSTTDPTSTAWTSAEDNGDSCADEPMASLVPYLSIDATDDPTNTTDFDVGLYINSGIDLWEMGSTSFVSQWDYPSLLQVSEGNDTWGAAQNVYQYPSANKWAYMVIQTSNQVPHPMHMHGHDFWVLGQGDGSFVATTATLTLTNAPRRDVVLLPADGYLVIAFYTDNPGVWLMHCHIAWHTTEGLAIQLLERESEIPALLDTALNTTCAAWDTYANSVDVVQTDSGI</sequence>
<dbReference type="EMBL" id="KE148161">
    <property type="protein sequence ID" value="EPE04327.1"/>
    <property type="molecule type" value="Genomic_DNA"/>
</dbReference>
<dbReference type="PANTHER" id="PTHR11709">
    <property type="entry name" value="MULTI-COPPER OXIDASE"/>
    <property type="match status" value="1"/>
</dbReference>
<feature type="domain" description="Plastocyanin-like" evidence="8">
    <location>
        <begin position="210"/>
        <end position="360"/>
    </location>
</feature>
<feature type="chain" id="PRO_5004506728" evidence="7">
    <location>
        <begin position="19"/>
        <end position="588"/>
    </location>
</feature>
<comment type="similarity">
    <text evidence="1">Belongs to the multicopper oxidase family.</text>
</comment>
<accession>S3BV04</accession>
<keyword evidence="3" id="KW-0677">Repeat</keyword>
<dbReference type="OrthoDB" id="2121828at2759"/>
<dbReference type="InterPro" id="IPR011707">
    <property type="entry name" value="Cu-oxidase-like_N"/>
</dbReference>
<keyword evidence="4" id="KW-0560">Oxidoreductase</keyword>
<dbReference type="Proteomes" id="UP000016923">
    <property type="component" value="Unassembled WGS sequence"/>
</dbReference>
<dbReference type="FunFam" id="2.60.40.420:FF:000021">
    <property type="entry name" value="Extracellular dihydrogeodin oxidase/laccase"/>
    <property type="match status" value="1"/>
</dbReference>
<evidence type="ECO:0000313" key="11">
    <source>
        <dbReference type="EMBL" id="EPE04327.1"/>
    </source>
</evidence>
<dbReference type="Pfam" id="PF00394">
    <property type="entry name" value="Cu-oxidase"/>
    <property type="match status" value="1"/>
</dbReference>
<dbReference type="InterPro" id="IPR011706">
    <property type="entry name" value="Cu-oxidase_C"/>
</dbReference>
<feature type="domain" description="Plastocyanin-like" evidence="10">
    <location>
        <begin position="85"/>
        <end position="199"/>
    </location>
</feature>
<evidence type="ECO:0000256" key="2">
    <source>
        <dbReference type="ARBA" id="ARBA00022723"/>
    </source>
</evidence>
<dbReference type="Pfam" id="PF07732">
    <property type="entry name" value="Cu-oxidase_3"/>
    <property type="match status" value="1"/>
</dbReference>
<feature type="signal peptide" evidence="7">
    <location>
        <begin position="1"/>
        <end position="18"/>
    </location>
</feature>
<dbReference type="PANTHER" id="PTHR11709:SF502">
    <property type="entry name" value="MULTICOPPER OXIDASE"/>
    <property type="match status" value="1"/>
</dbReference>
<dbReference type="GO" id="GO:0005507">
    <property type="term" value="F:copper ion binding"/>
    <property type="evidence" value="ECO:0007669"/>
    <property type="project" value="InterPro"/>
</dbReference>
<protein>
    <submittedName>
        <fullName evidence="11">Multicopper oxidase</fullName>
    </submittedName>
</protein>
<dbReference type="STRING" id="1262450.S3BV04"/>
<evidence type="ECO:0000256" key="6">
    <source>
        <dbReference type="ARBA" id="ARBA00023180"/>
    </source>
</evidence>
<evidence type="ECO:0000259" key="8">
    <source>
        <dbReference type="Pfam" id="PF00394"/>
    </source>
</evidence>
<dbReference type="eggNOG" id="KOG1263">
    <property type="taxonomic scope" value="Eukaryota"/>
</dbReference>
<dbReference type="Pfam" id="PF07731">
    <property type="entry name" value="Cu-oxidase_2"/>
    <property type="match status" value="1"/>
</dbReference>
<evidence type="ECO:0000256" key="4">
    <source>
        <dbReference type="ARBA" id="ARBA00023002"/>
    </source>
</evidence>
<dbReference type="GO" id="GO:0016491">
    <property type="term" value="F:oxidoreductase activity"/>
    <property type="evidence" value="ECO:0007669"/>
    <property type="project" value="UniProtKB-KW"/>
</dbReference>
<evidence type="ECO:0000256" key="1">
    <source>
        <dbReference type="ARBA" id="ARBA00010609"/>
    </source>
</evidence>
<feature type="domain" description="Plastocyanin-like" evidence="9">
    <location>
        <begin position="441"/>
        <end position="554"/>
    </location>
</feature>
<evidence type="ECO:0000256" key="3">
    <source>
        <dbReference type="ARBA" id="ARBA00022737"/>
    </source>
</evidence>
<evidence type="ECO:0000313" key="12">
    <source>
        <dbReference type="Proteomes" id="UP000016923"/>
    </source>
</evidence>
<keyword evidence="2" id="KW-0479">Metal-binding</keyword>
<evidence type="ECO:0000259" key="9">
    <source>
        <dbReference type="Pfam" id="PF07731"/>
    </source>
</evidence>
<dbReference type="HOGENOM" id="CLU_006504_3_2_1"/>
<dbReference type="InterPro" id="IPR002355">
    <property type="entry name" value="Cu_oxidase_Cu_BS"/>
</dbReference>
<reference evidence="11 12" key="1">
    <citation type="journal article" date="2013" name="BMC Genomics">
        <title>The genome and transcriptome of the pine saprophyte Ophiostoma piceae, and a comparison with the bark beetle-associated pine pathogen Grosmannia clavigera.</title>
        <authorList>
            <person name="Haridas S."/>
            <person name="Wang Y."/>
            <person name="Lim L."/>
            <person name="Massoumi Alamouti S."/>
            <person name="Jackman S."/>
            <person name="Docking R."/>
            <person name="Robertson G."/>
            <person name="Birol I."/>
            <person name="Bohlmann J."/>
            <person name="Breuil C."/>
        </authorList>
    </citation>
    <scope>NUCLEOTIDE SEQUENCE [LARGE SCALE GENOMIC DNA]</scope>
    <source>
        <strain evidence="11 12">UAMH 11346</strain>
    </source>
</reference>
<keyword evidence="7" id="KW-0732">Signal</keyword>
<dbReference type="PROSITE" id="PS00079">
    <property type="entry name" value="MULTICOPPER_OXIDASE1"/>
    <property type="match status" value="1"/>
</dbReference>
<dbReference type="InterPro" id="IPR033138">
    <property type="entry name" value="Cu_oxidase_CS"/>
</dbReference>
<evidence type="ECO:0000256" key="5">
    <source>
        <dbReference type="ARBA" id="ARBA00023008"/>
    </source>
</evidence>
<keyword evidence="6" id="KW-0325">Glycoprotein</keyword>
<dbReference type="SUPFAM" id="SSF49503">
    <property type="entry name" value="Cupredoxins"/>
    <property type="match status" value="3"/>
</dbReference>
<evidence type="ECO:0000256" key="7">
    <source>
        <dbReference type="SAM" id="SignalP"/>
    </source>
</evidence>
<keyword evidence="12" id="KW-1185">Reference proteome</keyword>
<dbReference type="VEuPathDB" id="FungiDB:F503_01331"/>
<dbReference type="AlphaFoldDB" id="S3BV04"/>
<dbReference type="OMA" id="EAKIHRH"/>
<dbReference type="CDD" id="cd13854">
    <property type="entry name" value="CuRO_1_MaLCC_like"/>
    <property type="match status" value="1"/>
</dbReference>
<dbReference type="PROSITE" id="PS00080">
    <property type="entry name" value="MULTICOPPER_OXIDASE2"/>
    <property type="match status" value="1"/>
</dbReference>